<evidence type="ECO:0000313" key="2">
    <source>
        <dbReference type="Proteomes" id="UP001141933"/>
    </source>
</evidence>
<keyword evidence="2" id="KW-1185">Reference proteome</keyword>
<gene>
    <name evidence="1" type="ORF">O6P32_00550</name>
</gene>
<organism evidence="1 2">
    <name type="scientific">Phocaeicola acetigenes</name>
    <dbReference type="NCBI Taxonomy" id="3016083"/>
    <lineage>
        <taxon>Bacteria</taxon>
        <taxon>Pseudomonadati</taxon>
        <taxon>Bacteroidota</taxon>
        <taxon>Bacteroidia</taxon>
        <taxon>Bacteroidales</taxon>
        <taxon>Bacteroidaceae</taxon>
        <taxon>Phocaeicola</taxon>
    </lineage>
</organism>
<dbReference type="EMBL" id="JAPZVM010000001">
    <property type="protein sequence ID" value="MCZ8371202.1"/>
    <property type="molecule type" value="Genomic_DNA"/>
</dbReference>
<proteinExistence type="predicted"/>
<sequence>MKMNWKKGWGIGAIVALCLVSCSEEEIEYYPMGKKHLGETYTEYSIANIWSTDSVSRIPLNFYAEEVTSLPYVAYDESACVFTFHRGSTDKYLISWDYDTEGSYVEVQYGQNGLWYTVNAQKHAGTYLLTANDGMGVRMCIQSGGSMILSDDEIKYGIGVTVYKFKIEEAEPESTEEDCYQVSGN</sequence>
<dbReference type="Proteomes" id="UP001141933">
    <property type="component" value="Unassembled WGS sequence"/>
</dbReference>
<evidence type="ECO:0000313" key="1">
    <source>
        <dbReference type="EMBL" id="MCZ8371202.1"/>
    </source>
</evidence>
<accession>A0ABT4PDT0</accession>
<reference evidence="1" key="1">
    <citation type="submission" date="2022-12" db="EMBL/GenBank/DDBJ databases">
        <title>Phocaeicola acetigenes sp. nov., isolated feces from a healthy human.</title>
        <authorList>
            <person name="Do H."/>
            <person name="Ha Y.B."/>
            <person name="Kim J.-S."/>
            <person name="Suh M.K."/>
            <person name="Kim H.S."/>
            <person name="Lee J.-S."/>
        </authorList>
    </citation>
    <scope>NUCLEOTIDE SEQUENCE</scope>
    <source>
        <strain evidence="1">KGMB11183</strain>
    </source>
</reference>
<dbReference type="RefSeq" id="WP_269876279.1">
    <property type="nucleotide sequence ID" value="NZ_JAPZVM010000001.1"/>
</dbReference>
<protein>
    <submittedName>
        <fullName evidence="1">Uncharacterized protein</fullName>
    </submittedName>
</protein>
<comment type="caution">
    <text evidence="1">The sequence shown here is derived from an EMBL/GenBank/DDBJ whole genome shotgun (WGS) entry which is preliminary data.</text>
</comment>
<name>A0ABT4PDT0_9BACT</name>